<reference evidence="1 2" key="1">
    <citation type="submission" date="2016-06" db="EMBL/GenBank/DDBJ databases">
        <title>Comparative genomics of the ectomycorrhizal sister species Rhizopogon vinicolor and Rhizopogon vesiculosus (Basidiomycota: Boletales) reveals a divergence of the mating type B locus.</title>
        <authorList>
            <consortium name="DOE Joint Genome Institute"/>
            <person name="Mujic A.B."/>
            <person name="Kuo A."/>
            <person name="Tritt A."/>
            <person name="Lipzen A."/>
            <person name="Chen C."/>
            <person name="Johnson J."/>
            <person name="Sharma A."/>
            <person name="Barry K."/>
            <person name="Grigoriev I.V."/>
            <person name="Spatafora J.W."/>
        </authorList>
    </citation>
    <scope>NUCLEOTIDE SEQUENCE [LARGE SCALE GENOMIC DNA]</scope>
    <source>
        <strain evidence="1 2">AM-OR11-026</strain>
    </source>
</reference>
<dbReference type="Proteomes" id="UP000092154">
    <property type="component" value="Unassembled WGS sequence"/>
</dbReference>
<dbReference type="InParanoid" id="A0A1B7MFG5"/>
<sequence length="65" mass="7652">SVQPRAIAYSAVQLRFALSSCGAWRIVVDGFDHRQFYIYMVDHFEHPPTLTAKVSIENLLIWWNW</sequence>
<dbReference type="AlphaFoldDB" id="A0A1B7MFG5"/>
<dbReference type="STRING" id="1314800.A0A1B7MFG5"/>
<dbReference type="EMBL" id="KV449454">
    <property type="protein sequence ID" value="OAX31328.1"/>
    <property type="molecule type" value="Genomic_DNA"/>
</dbReference>
<protein>
    <submittedName>
        <fullName evidence="1">Uncharacterized protein</fullName>
    </submittedName>
</protein>
<feature type="non-terminal residue" evidence="1">
    <location>
        <position position="1"/>
    </location>
</feature>
<keyword evidence="2" id="KW-1185">Reference proteome</keyword>
<dbReference type="InterPro" id="IPR046521">
    <property type="entry name" value="DUF6698"/>
</dbReference>
<evidence type="ECO:0000313" key="1">
    <source>
        <dbReference type="EMBL" id="OAX31328.1"/>
    </source>
</evidence>
<evidence type="ECO:0000313" key="2">
    <source>
        <dbReference type="Proteomes" id="UP000092154"/>
    </source>
</evidence>
<proteinExistence type="predicted"/>
<name>A0A1B7MFG5_9AGAM</name>
<dbReference type="OrthoDB" id="3220614at2759"/>
<gene>
    <name evidence="1" type="ORF">K503DRAFT_703870</name>
</gene>
<dbReference type="Pfam" id="PF20414">
    <property type="entry name" value="DUF6698"/>
    <property type="match status" value="1"/>
</dbReference>
<accession>A0A1B7MFG5</accession>
<organism evidence="1 2">
    <name type="scientific">Rhizopogon vinicolor AM-OR11-026</name>
    <dbReference type="NCBI Taxonomy" id="1314800"/>
    <lineage>
        <taxon>Eukaryota</taxon>
        <taxon>Fungi</taxon>
        <taxon>Dikarya</taxon>
        <taxon>Basidiomycota</taxon>
        <taxon>Agaricomycotina</taxon>
        <taxon>Agaricomycetes</taxon>
        <taxon>Agaricomycetidae</taxon>
        <taxon>Boletales</taxon>
        <taxon>Suillineae</taxon>
        <taxon>Rhizopogonaceae</taxon>
        <taxon>Rhizopogon</taxon>
    </lineage>
</organism>